<reference evidence="1 2" key="1">
    <citation type="submission" date="2023-11" db="EMBL/GenBank/DDBJ databases">
        <title>Halocaridina rubra genome assembly.</title>
        <authorList>
            <person name="Smith C."/>
        </authorList>
    </citation>
    <scope>NUCLEOTIDE SEQUENCE [LARGE SCALE GENOMIC DNA]</scope>
    <source>
        <strain evidence="1">EP-1</strain>
        <tissue evidence="1">Whole</tissue>
    </source>
</reference>
<protein>
    <submittedName>
        <fullName evidence="1">Uncharacterized protein</fullName>
    </submittedName>
</protein>
<sequence>MVTQRVNLIHGVHTDDVLTHCPLWDGFRMDGSMDSTLINSLRGAFLMDGSLMEGCLMDGPLMDVLAMNGSVYDIPLMDSTLENDLPMDGSVKDGSRSYEWCYGWVSYGWSGGSLDDDL</sequence>
<gene>
    <name evidence="1" type="ORF">SK128_007620</name>
</gene>
<name>A0AAN8WC67_HALRR</name>
<proteinExistence type="predicted"/>
<organism evidence="1 2">
    <name type="scientific">Halocaridina rubra</name>
    <name type="common">Hawaiian red shrimp</name>
    <dbReference type="NCBI Taxonomy" id="373956"/>
    <lineage>
        <taxon>Eukaryota</taxon>
        <taxon>Metazoa</taxon>
        <taxon>Ecdysozoa</taxon>
        <taxon>Arthropoda</taxon>
        <taxon>Crustacea</taxon>
        <taxon>Multicrustacea</taxon>
        <taxon>Malacostraca</taxon>
        <taxon>Eumalacostraca</taxon>
        <taxon>Eucarida</taxon>
        <taxon>Decapoda</taxon>
        <taxon>Pleocyemata</taxon>
        <taxon>Caridea</taxon>
        <taxon>Atyoidea</taxon>
        <taxon>Atyidae</taxon>
        <taxon>Halocaridina</taxon>
    </lineage>
</organism>
<comment type="caution">
    <text evidence="1">The sequence shown here is derived from an EMBL/GenBank/DDBJ whole genome shotgun (WGS) entry which is preliminary data.</text>
</comment>
<dbReference type="Proteomes" id="UP001381693">
    <property type="component" value="Unassembled WGS sequence"/>
</dbReference>
<dbReference type="AlphaFoldDB" id="A0AAN8WC67"/>
<feature type="non-terminal residue" evidence="1">
    <location>
        <position position="118"/>
    </location>
</feature>
<accession>A0AAN8WC67</accession>
<evidence type="ECO:0000313" key="1">
    <source>
        <dbReference type="EMBL" id="KAK7037338.1"/>
    </source>
</evidence>
<keyword evidence="2" id="KW-1185">Reference proteome</keyword>
<dbReference type="EMBL" id="JAXCGZ010022124">
    <property type="protein sequence ID" value="KAK7037338.1"/>
    <property type="molecule type" value="Genomic_DNA"/>
</dbReference>
<evidence type="ECO:0000313" key="2">
    <source>
        <dbReference type="Proteomes" id="UP001381693"/>
    </source>
</evidence>